<dbReference type="PANTHER" id="PTHR47505">
    <property type="entry name" value="DNA UTILIZATION PROTEIN YHGH"/>
    <property type="match status" value="1"/>
</dbReference>
<accession>A0A7U4QKM1</accession>
<proteinExistence type="inferred from homology"/>
<dbReference type="PANTHER" id="PTHR47505:SF1">
    <property type="entry name" value="DNA UTILIZATION PROTEIN YHGH"/>
    <property type="match status" value="1"/>
</dbReference>
<evidence type="ECO:0000313" key="3">
    <source>
        <dbReference type="Proteomes" id="UP000070560"/>
    </source>
</evidence>
<dbReference type="RefSeq" id="WP_066062574.1">
    <property type="nucleotide sequence ID" value="NZ_CP013015.1"/>
</dbReference>
<dbReference type="AlphaFoldDB" id="A0A7U4QKM1"/>
<name>A0A7U4QKM1_DESA2</name>
<protein>
    <recommendedName>
        <fullName evidence="4">ComF family protein</fullName>
    </recommendedName>
</protein>
<dbReference type="CDD" id="cd06223">
    <property type="entry name" value="PRTases_typeI"/>
    <property type="match status" value="1"/>
</dbReference>
<dbReference type="SUPFAM" id="SSF53271">
    <property type="entry name" value="PRTase-like"/>
    <property type="match status" value="1"/>
</dbReference>
<dbReference type="InterPro" id="IPR051910">
    <property type="entry name" value="ComF/GntX_DNA_util-trans"/>
</dbReference>
<dbReference type="InterPro" id="IPR000836">
    <property type="entry name" value="PRTase_dom"/>
</dbReference>
<evidence type="ECO:0008006" key="4">
    <source>
        <dbReference type="Google" id="ProtNLM"/>
    </source>
</evidence>
<reference evidence="2 3" key="1">
    <citation type="submission" date="2015-10" db="EMBL/GenBank/DDBJ databases">
        <title>Candidatus Desulfofervidus auxilii, a hydrogenotrophic sulfate-reducing bacterium involved in the thermophilic anaerobic oxidation of methane.</title>
        <authorList>
            <person name="Krukenberg V."/>
            <person name="Richter M."/>
            <person name="Wegener G."/>
        </authorList>
    </citation>
    <scope>NUCLEOTIDE SEQUENCE [LARGE SCALE GENOMIC DNA]</scope>
    <source>
        <strain evidence="2 3">HS1</strain>
    </source>
</reference>
<dbReference type="Proteomes" id="UP000070560">
    <property type="component" value="Chromosome"/>
</dbReference>
<evidence type="ECO:0000313" key="2">
    <source>
        <dbReference type="EMBL" id="AMM41093.1"/>
    </source>
</evidence>
<dbReference type="Gene3D" id="3.40.50.2020">
    <property type="match status" value="1"/>
</dbReference>
<dbReference type="OrthoDB" id="9779910at2"/>
<keyword evidence="3" id="KW-1185">Reference proteome</keyword>
<comment type="similarity">
    <text evidence="1">Belongs to the ComF/GntX family.</text>
</comment>
<dbReference type="EMBL" id="CP013015">
    <property type="protein sequence ID" value="AMM41093.1"/>
    <property type="molecule type" value="Genomic_DNA"/>
</dbReference>
<dbReference type="InterPro" id="IPR029057">
    <property type="entry name" value="PRTase-like"/>
</dbReference>
<gene>
    <name evidence="2" type="ORF">HS1_001289</name>
</gene>
<dbReference type="KEGG" id="daw:HS1_001289"/>
<sequence>MSGINLNGNWKADWAIELHTISSIPLGGGVFDTTYTETGESLNKLKYHNDFSQISILAQKAVEFLKTRLVTPYLNVILPVPPSNIDRARQPVYEIAIEIGKSLNIFVDFDYLYKKKKTEQLKDITDPIEREEILKNSFGVKDLRYKDSKVLLFDDLYRSGATLREITKVLYENGRVQNVYVLTLTKTRTRR</sequence>
<evidence type="ECO:0000256" key="1">
    <source>
        <dbReference type="ARBA" id="ARBA00008007"/>
    </source>
</evidence>
<organism evidence="2 3">
    <name type="scientific">Desulfofervidus auxilii</name>
    <dbReference type="NCBI Taxonomy" id="1621989"/>
    <lineage>
        <taxon>Bacteria</taxon>
        <taxon>Pseudomonadati</taxon>
        <taxon>Thermodesulfobacteriota</taxon>
        <taxon>Candidatus Desulfofervidia</taxon>
        <taxon>Candidatus Desulfofervidales</taxon>
        <taxon>Candidatus Desulfofervidaceae</taxon>
        <taxon>Candidatus Desulfofervidus</taxon>
    </lineage>
</organism>